<keyword evidence="4" id="KW-1185">Reference proteome</keyword>
<feature type="region of interest" description="Disordered" evidence="1">
    <location>
        <begin position="408"/>
        <end position="500"/>
    </location>
</feature>
<dbReference type="Proteomes" id="UP001231189">
    <property type="component" value="Unassembled WGS sequence"/>
</dbReference>
<feature type="compositionally biased region" description="Basic and acidic residues" evidence="1">
    <location>
        <begin position="424"/>
        <end position="433"/>
    </location>
</feature>
<feature type="compositionally biased region" description="Low complexity" evidence="1">
    <location>
        <begin position="463"/>
        <end position="488"/>
    </location>
</feature>
<comment type="caution">
    <text evidence="3">The sequence shown here is derived from an EMBL/GenBank/DDBJ whole genome shotgun (WGS) entry which is preliminary data.</text>
</comment>
<reference evidence="3" key="1">
    <citation type="submission" date="2023-07" db="EMBL/GenBank/DDBJ databases">
        <title>A chromosome-level genome assembly of Lolium multiflorum.</title>
        <authorList>
            <person name="Chen Y."/>
            <person name="Copetti D."/>
            <person name="Kolliker R."/>
            <person name="Studer B."/>
        </authorList>
    </citation>
    <scope>NUCLEOTIDE SEQUENCE</scope>
    <source>
        <strain evidence="3">02402/16</strain>
        <tissue evidence="3">Leaf</tissue>
    </source>
</reference>
<evidence type="ECO:0000313" key="4">
    <source>
        <dbReference type="Proteomes" id="UP001231189"/>
    </source>
</evidence>
<dbReference type="InterPro" id="IPR043502">
    <property type="entry name" value="DNA/RNA_pol_sf"/>
</dbReference>
<proteinExistence type="predicted"/>
<gene>
    <name evidence="3" type="ORF">QYE76_016761</name>
</gene>
<dbReference type="Pfam" id="PF07727">
    <property type="entry name" value="RVT_2"/>
    <property type="match status" value="1"/>
</dbReference>
<feature type="region of interest" description="Disordered" evidence="1">
    <location>
        <begin position="215"/>
        <end position="262"/>
    </location>
</feature>
<dbReference type="PANTHER" id="PTHR47481:SF31">
    <property type="entry name" value="OS01G0873500 PROTEIN"/>
    <property type="match status" value="1"/>
</dbReference>
<name>A0AAD8VDJ2_LOLMU</name>
<evidence type="ECO:0000259" key="2">
    <source>
        <dbReference type="Pfam" id="PF07727"/>
    </source>
</evidence>
<dbReference type="InterPro" id="IPR013103">
    <property type="entry name" value="RVT_2"/>
</dbReference>
<feature type="domain" description="Reverse transcriptase Ty1/copia-type" evidence="2">
    <location>
        <begin position="549"/>
        <end position="644"/>
    </location>
</feature>
<organism evidence="3 4">
    <name type="scientific">Lolium multiflorum</name>
    <name type="common">Italian ryegrass</name>
    <name type="synonym">Lolium perenne subsp. multiflorum</name>
    <dbReference type="NCBI Taxonomy" id="4521"/>
    <lineage>
        <taxon>Eukaryota</taxon>
        <taxon>Viridiplantae</taxon>
        <taxon>Streptophyta</taxon>
        <taxon>Embryophyta</taxon>
        <taxon>Tracheophyta</taxon>
        <taxon>Spermatophyta</taxon>
        <taxon>Magnoliopsida</taxon>
        <taxon>Liliopsida</taxon>
        <taxon>Poales</taxon>
        <taxon>Poaceae</taxon>
        <taxon>BOP clade</taxon>
        <taxon>Pooideae</taxon>
        <taxon>Poodae</taxon>
        <taxon>Poeae</taxon>
        <taxon>Poeae Chloroplast Group 2 (Poeae type)</taxon>
        <taxon>Loliodinae</taxon>
        <taxon>Loliinae</taxon>
        <taxon>Lolium</taxon>
    </lineage>
</organism>
<protein>
    <recommendedName>
        <fullName evidence="2">Reverse transcriptase Ty1/copia-type domain-containing protein</fullName>
    </recommendedName>
</protein>
<sequence length="908" mass="97509">MAPTTSSPAGSINIAATLSAAISIKLDQENYLLWKAQALPALYGNDLFGFIDGTNAAPPKRVPAAVGSSDLIDNPEYATWRKQDQQVLSGLLTTLTPAVLGHVQLLKTSAQVWEALDRTFASRSKARIVQLRTALVKPKKSDISMSAYFHHTKKIADTMATIENPLGDDEIVSYILAGLGEDHENFTTSMTVIAANEDFTLSDLYGHLTAYEARTGGRSSGSHHDPQFQHSANNAARGGGRGFQRGGGGRGRGDGGRGNGGGRNGGYNGGGYGGYGGGYNGGGHGYGGGYGGSYNGGGHCGHGGGRGDNFGNTKGGGRGRGGKSTCQICGTYGHDALRWYSRFNHAIQPETSNRAANYTNISDGYNGDANWYMDSGATDHMTNDLERLHVHDNYRGNEQIQVANGLLHVDPPAAPPHAADDDDHVDHGGHDGPHAGPHGAAPDSPPRTPTHGPHAGPAHDGTSGSSVSPPNAGSASPPSSSTAGGAPSVDPPPLPARRPVKPVRLFDGIIRYDYTKRAFSAEPTSHTDALTNPAWKVAMDVEFRALQTNNTWRLVDPPPGRHIVGCKWVFKVKQKADGSVDRYKARLVAKGFTQRPRIDYTDTFSPVVKATMVRLILSIAVSRGWSLRQVDVQNAFLHGDIQEEKSLYGLKQSPRAWYSKLSSKLQSMGFVPSKADTSLFVFADKRVIIYMLIYVDDIIITGSCKQAISILMEKLRDAFALKDLGKLSYFLGIEVTDVEGGIALTQAKYAADLLHRANEKAAPYKNKVIHNWNEICTIYSKDHATGLGARTGAESTDPEVIQPAVEANDTSPEAVGPSPKRPRTGEAIMCMLGSLKTSFDDAMKLTEPLQQPQVTPPSVMLATIEAIPDMSRTEQLRAYAKLTVSERLFHSLLELPLDARKEWLLMLP</sequence>
<feature type="compositionally biased region" description="Gly residues" evidence="1">
    <location>
        <begin position="237"/>
        <end position="262"/>
    </location>
</feature>
<dbReference type="AlphaFoldDB" id="A0AAD8VDJ2"/>
<evidence type="ECO:0000256" key="1">
    <source>
        <dbReference type="SAM" id="MobiDB-lite"/>
    </source>
</evidence>
<accession>A0AAD8VDJ2</accession>
<dbReference type="EMBL" id="JAUUTY010000480">
    <property type="protein sequence ID" value="KAK1601233.1"/>
    <property type="molecule type" value="Genomic_DNA"/>
</dbReference>
<dbReference type="Pfam" id="PF14223">
    <property type="entry name" value="Retrotran_gag_2"/>
    <property type="match status" value="1"/>
</dbReference>
<evidence type="ECO:0000313" key="3">
    <source>
        <dbReference type="EMBL" id="KAK1601233.1"/>
    </source>
</evidence>
<dbReference type="SUPFAM" id="SSF56672">
    <property type="entry name" value="DNA/RNA polymerases"/>
    <property type="match status" value="1"/>
</dbReference>
<dbReference type="PANTHER" id="PTHR47481">
    <property type="match status" value="1"/>
</dbReference>